<name>A0ACC1D5U2_9NEOP</name>
<reference evidence="1 2" key="1">
    <citation type="journal article" date="2021" name="Front. Genet.">
        <title>Chromosome-Level Genome Assembly Reveals Significant Gene Expansion in the Toll and IMD Signaling Pathways of Dendrolimus kikuchii.</title>
        <authorList>
            <person name="Zhou J."/>
            <person name="Wu P."/>
            <person name="Xiong Z."/>
            <person name="Liu N."/>
            <person name="Zhao N."/>
            <person name="Ji M."/>
            <person name="Qiu Y."/>
            <person name="Yang B."/>
        </authorList>
    </citation>
    <scope>NUCLEOTIDE SEQUENCE [LARGE SCALE GENOMIC DNA]</scope>
    <source>
        <strain evidence="1">Ann1</strain>
    </source>
</reference>
<protein>
    <submittedName>
        <fullName evidence="1">Uncharacterized protein</fullName>
    </submittedName>
</protein>
<organism evidence="1 2">
    <name type="scientific">Dendrolimus kikuchii</name>
    <dbReference type="NCBI Taxonomy" id="765133"/>
    <lineage>
        <taxon>Eukaryota</taxon>
        <taxon>Metazoa</taxon>
        <taxon>Ecdysozoa</taxon>
        <taxon>Arthropoda</taxon>
        <taxon>Hexapoda</taxon>
        <taxon>Insecta</taxon>
        <taxon>Pterygota</taxon>
        <taxon>Neoptera</taxon>
        <taxon>Endopterygota</taxon>
        <taxon>Lepidoptera</taxon>
        <taxon>Glossata</taxon>
        <taxon>Ditrysia</taxon>
        <taxon>Bombycoidea</taxon>
        <taxon>Lasiocampidae</taxon>
        <taxon>Dendrolimus</taxon>
    </lineage>
</organism>
<accession>A0ACC1D5U2</accession>
<dbReference type="Proteomes" id="UP000824533">
    <property type="component" value="Linkage Group LG08"/>
</dbReference>
<proteinExistence type="predicted"/>
<evidence type="ECO:0000313" key="1">
    <source>
        <dbReference type="EMBL" id="KAJ0179181.1"/>
    </source>
</evidence>
<dbReference type="EMBL" id="CM034394">
    <property type="protein sequence ID" value="KAJ0179181.1"/>
    <property type="molecule type" value="Genomic_DNA"/>
</dbReference>
<evidence type="ECO:0000313" key="2">
    <source>
        <dbReference type="Proteomes" id="UP000824533"/>
    </source>
</evidence>
<keyword evidence="2" id="KW-1185">Reference proteome</keyword>
<gene>
    <name evidence="1" type="ORF">K1T71_004893</name>
</gene>
<comment type="caution">
    <text evidence="1">The sequence shown here is derived from an EMBL/GenBank/DDBJ whole genome shotgun (WGS) entry which is preliminary data.</text>
</comment>
<sequence length="86" mass="9581">MSKKQVRCVRMGLNGALLFVPTPRGNWREVMYVYSYSVPVPTAVETHNLFIPTTIKACTNSQCQAICEALGYHHGNCVSPSTCHCY</sequence>